<comment type="caution">
    <text evidence="1">The sequence shown here is derived from an EMBL/GenBank/DDBJ whole genome shotgun (WGS) entry which is preliminary data.</text>
</comment>
<proteinExistence type="predicted"/>
<evidence type="ECO:0000313" key="1">
    <source>
        <dbReference type="EMBL" id="KAH7057100.1"/>
    </source>
</evidence>
<organism evidence="1 2">
    <name type="scientific">Macrophomina phaseolina</name>
    <dbReference type="NCBI Taxonomy" id="35725"/>
    <lineage>
        <taxon>Eukaryota</taxon>
        <taxon>Fungi</taxon>
        <taxon>Dikarya</taxon>
        <taxon>Ascomycota</taxon>
        <taxon>Pezizomycotina</taxon>
        <taxon>Dothideomycetes</taxon>
        <taxon>Dothideomycetes incertae sedis</taxon>
        <taxon>Botryosphaeriales</taxon>
        <taxon>Botryosphaeriaceae</taxon>
        <taxon>Macrophomina</taxon>
    </lineage>
</organism>
<dbReference type="Proteomes" id="UP000774617">
    <property type="component" value="Unassembled WGS sequence"/>
</dbReference>
<accession>A0ABQ8GIJ2</accession>
<dbReference type="EMBL" id="JAGTJR010000007">
    <property type="protein sequence ID" value="KAH7057100.1"/>
    <property type="molecule type" value="Genomic_DNA"/>
</dbReference>
<keyword evidence="2" id="KW-1185">Reference proteome</keyword>
<reference evidence="1 2" key="1">
    <citation type="journal article" date="2021" name="Nat. Commun.">
        <title>Genetic determinants of endophytism in the Arabidopsis root mycobiome.</title>
        <authorList>
            <person name="Mesny F."/>
            <person name="Miyauchi S."/>
            <person name="Thiergart T."/>
            <person name="Pickel B."/>
            <person name="Atanasova L."/>
            <person name="Karlsson M."/>
            <person name="Huettel B."/>
            <person name="Barry K.W."/>
            <person name="Haridas S."/>
            <person name="Chen C."/>
            <person name="Bauer D."/>
            <person name="Andreopoulos W."/>
            <person name="Pangilinan J."/>
            <person name="LaButti K."/>
            <person name="Riley R."/>
            <person name="Lipzen A."/>
            <person name="Clum A."/>
            <person name="Drula E."/>
            <person name="Henrissat B."/>
            <person name="Kohler A."/>
            <person name="Grigoriev I.V."/>
            <person name="Martin F.M."/>
            <person name="Hacquard S."/>
        </authorList>
    </citation>
    <scope>NUCLEOTIDE SEQUENCE [LARGE SCALE GENOMIC DNA]</scope>
    <source>
        <strain evidence="1 2">MPI-SDFR-AT-0080</strain>
    </source>
</reference>
<sequence length="158" mass="17177">MIEQEQPQLDSRWQKEYIGNTLTNSTSTTYGGPVRQLAAEMLFRCKDVVENTAARLKGWGALHEHVDTQLVLFQECAGRLEGMEVGAASARLTGSLHQIIVGRKRSVAEKERRQVASCAAMTAELRWGDGGTGSASLMDLDNVLNGGFLLGLEQLAAD</sequence>
<protein>
    <submittedName>
        <fullName evidence="1">Uncharacterized protein</fullName>
    </submittedName>
</protein>
<gene>
    <name evidence="1" type="ORF">B0J12DRAFT_653428</name>
</gene>
<evidence type="ECO:0000313" key="2">
    <source>
        <dbReference type="Proteomes" id="UP000774617"/>
    </source>
</evidence>
<name>A0ABQ8GIJ2_9PEZI</name>